<protein>
    <submittedName>
        <fullName evidence="1">Uncharacterized protein</fullName>
    </submittedName>
</protein>
<accession>A0ACC2PM60</accession>
<comment type="caution">
    <text evidence="1">The sequence shown here is derived from an EMBL/GenBank/DDBJ whole genome shotgun (WGS) entry which is preliminary data.</text>
</comment>
<gene>
    <name evidence="1" type="ORF">QAD02_020478</name>
</gene>
<name>A0ACC2PM60_9HYME</name>
<evidence type="ECO:0000313" key="1">
    <source>
        <dbReference type="EMBL" id="KAJ8684685.1"/>
    </source>
</evidence>
<organism evidence="1 2">
    <name type="scientific">Eretmocerus hayati</name>
    <dbReference type="NCBI Taxonomy" id="131215"/>
    <lineage>
        <taxon>Eukaryota</taxon>
        <taxon>Metazoa</taxon>
        <taxon>Ecdysozoa</taxon>
        <taxon>Arthropoda</taxon>
        <taxon>Hexapoda</taxon>
        <taxon>Insecta</taxon>
        <taxon>Pterygota</taxon>
        <taxon>Neoptera</taxon>
        <taxon>Endopterygota</taxon>
        <taxon>Hymenoptera</taxon>
        <taxon>Apocrita</taxon>
        <taxon>Proctotrupomorpha</taxon>
        <taxon>Chalcidoidea</taxon>
        <taxon>Aphelinidae</taxon>
        <taxon>Aphelininae</taxon>
        <taxon>Eretmocerus</taxon>
    </lineage>
</organism>
<keyword evidence="2" id="KW-1185">Reference proteome</keyword>
<reference evidence="1" key="1">
    <citation type="submission" date="2023-04" db="EMBL/GenBank/DDBJ databases">
        <title>A chromosome-level genome assembly of the parasitoid wasp Eretmocerus hayati.</title>
        <authorList>
            <person name="Zhong Y."/>
            <person name="Liu S."/>
            <person name="Liu Y."/>
        </authorList>
    </citation>
    <scope>NUCLEOTIDE SEQUENCE</scope>
    <source>
        <strain evidence="1">ZJU_SS_LIU_2023</strain>
    </source>
</reference>
<evidence type="ECO:0000313" key="2">
    <source>
        <dbReference type="Proteomes" id="UP001239111"/>
    </source>
</evidence>
<sequence>MARFNGVSTITVVPDIPEERIIEHHFQSAIKLVQALTLIYGNNPIVYFYHPLMSTGDHFHLDLCGERVYYLKSRDGKIAPDTFLGRKYDHTTVKSLEKAASIIKNNIYTYCCLKQEGTNCFYLDRQTLSAPSSALLDRSPVTEFAYPRRVLALIRILRFYRVYRQLPSRTRESIRVEGFRLVISDDQYLVWRASVLRNNQLSVYTDRDDIPLPNRYF</sequence>
<dbReference type="EMBL" id="CM056741">
    <property type="protein sequence ID" value="KAJ8684685.1"/>
    <property type="molecule type" value="Genomic_DNA"/>
</dbReference>
<dbReference type="Proteomes" id="UP001239111">
    <property type="component" value="Chromosome 1"/>
</dbReference>
<proteinExistence type="predicted"/>